<reference evidence="1 2" key="1">
    <citation type="submission" date="2020-08" db="EMBL/GenBank/DDBJ databases">
        <title>Genomic Encyclopedia of Type Strains, Phase III (KMG-III): the genomes of soil and plant-associated and newly described type strains.</title>
        <authorList>
            <person name="Whitman W."/>
        </authorList>
    </citation>
    <scope>NUCLEOTIDE SEQUENCE [LARGE SCALE GENOMIC DNA]</scope>
    <source>
        <strain evidence="1 2">CECT 8571</strain>
    </source>
</reference>
<dbReference type="Proteomes" id="UP000559987">
    <property type="component" value="Unassembled WGS sequence"/>
</dbReference>
<name>A0A839UK81_9GAMM</name>
<gene>
    <name evidence="1" type="ORF">FHS30_000357</name>
</gene>
<keyword evidence="2" id="KW-1185">Reference proteome</keyword>
<sequence>MSEKVEVQRLDMNDCYYVLFRPSQSSSELMNFSDIWVHKYSKEGKLLWRSGVSDRVRWQDSSNVFVGLTRAKDGSVLATTFSGEVYFIDEDTGIASYFKTVR</sequence>
<organism evidence="1 2">
    <name type="scientific">Simiduia aestuariiviva</name>
    <dbReference type="NCBI Taxonomy" id="1510459"/>
    <lineage>
        <taxon>Bacteria</taxon>
        <taxon>Pseudomonadati</taxon>
        <taxon>Pseudomonadota</taxon>
        <taxon>Gammaproteobacteria</taxon>
        <taxon>Cellvibrionales</taxon>
        <taxon>Cellvibrionaceae</taxon>
        <taxon>Simiduia</taxon>
    </lineage>
</organism>
<accession>A0A839UK81</accession>
<dbReference type="EMBL" id="JACHXZ010000001">
    <property type="protein sequence ID" value="MBB3167181.1"/>
    <property type="molecule type" value="Genomic_DNA"/>
</dbReference>
<protein>
    <submittedName>
        <fullName evidence="1">Outer membrane protein assembly factor BamB</fullName>
    </submittedName>
</protein>
<comment type="caution">
    <text evidence="1">The sequence shown here is derived from an EMBL/GenBank/DDBJ whole genome shotgun (WGS) entry which is preliminary data.</text>
</comment>
<proteinExistence type="predicted"/>
<evidence type="ECO:0000313" key="2">
    <source>
        <dbReference type="Proteomes" id="UP000559987"/>
    </source>
</evidence>
<evidence type="ECO:0000313" key="1">
    <source>
        <dbReference type="EMBL" id="MBB3167181.1"/>
    </source>
</evidence>
<dbReference type="AlphaFoldDB" id="A0A839UK81"/>